<dbReference type="SUPFAM" id="SSF63829">
    <property type="entry name" value="Calcium-dependent phosphotriesterase"/>
    <property type="match status" value="2"/>
</dbReference>
<evidence type="ECO:0000313" key="7">
    <source>
        <dbReference type="Proteomes" id="UP001317822"/>
    </source>
</evidence>
<evidence type="ECO:0000256" key="1">
    <source>
        <dbReference type="ARBA" id="ARBA00022679"/>
    </source>
</evidence>
<dbReference type="InterPro" id="IPR011123">
    <property type="entry name" value="Y_Y_Y"/>
</dbReference>
<proteinExistence type="predicted"/>
<reference evidence="6 7" key="1">
    <citation type="journal article" date="2023" name="Int. J. Syst. Evol. Microbiol.">
        <title>Physiological and genomic analyses of cobalamin (vitamin B12)-auxotrophy of Lysobacter auxotrophicus sp. nov., a methionine-auxotrophic chitinolytic bacterium isolated from chitin-treated soil.</title>
        <authorList>
            <person name="Saito A."/>
            <person name="Dohra H."/>
            <person name="Hamada M."/>
            <person name="Moriuchi R."/>
            <person name="Kotsuchibashi Y."/>
            <person name="Mori K."/>
        </authorList>
    </citation>
    <scope>NUCLEOTIDE SEQUENCE [LARGE SCALE GENOMIC DNA]</scope>
    <source>
        <strain evidence="6 7">5-21a</strain>
    </source>
</reference>
<organism evidence="6 7">
    <name type="scientific">Lysobacter auxotrophicus</name>
    <dbReference type="NCBI Taxonomy" id="2992573"/>
    <lineage>
        <taxon>Bacteria</taxon>
        <taxon>Pseudomonadati</taxon>
        <taxon>Pseudomonadota</taxon>
        <taxon>Gammaproteobacteria</taxon>
        <taxon>Lysobacterales</taxon>
        <taxon>Lysobacteraceae</taxon>
        <taxon>Lysobacter</taxon>
    </lineage>
</organism>
<dbReference type="InterPro" id="IPR036890">
    <property type="entry name" value="HATPase_C_sf"/>
</dbReference>
<dbReference type="Gene3D" id="1.20.5.1930">
    <property type="match status" value="1"/>
</dbReference>
<dbReference type="Gene3D" id="3.30.565.10">
    <property type="entry name" value="Histidine kinase-like ATPase, C-terminal domain"/>
    <property type="match status" value="1"/>
</dbReference>
<feature type="domain" description="Histidine kinase/HSP90-like ATPase" evidence="5">
    <location>
        <begin position="868"/>
        <end position="962"/>
    </location>
</feature>
<dbReference type="InterPro" id="IPR013783">
    <property type="entry name" value="Ig-like_fold"/>
</dbReference>
<dbReference type="InterPro" id="IPR003594">
    <property type="entry name" value="HATPase_dom"/>
</dbReference>
<protein>
    <submittedName>
        <fullName evidence="6">Sensor histidine kinase</fullName>
    </submittedName>
</protein>
<dbReference type="InterPro" id="IPR015943">
    <property type="entry name" value="WD40/YVTN_repeat-like_dom_sf"/>
</dbReference>
<gene>
    <name evidence="6" type="ORF">LA521A_18070</name>
</gene>
<dbReference type="InterPro" id="IPR050482">
    <property type="entry name" value="Sensor_HK_TwoCompSys"/>
</dbReference>
<dbReference type="CDD" id="cd16917">
    <property type="entry name" value="HATPase_UhpB-NarQ-NarX-like"/>
    <property type="match status" value="1"/>
</dbReference>
<keyword evidence="4" id="KW-0812">Transmembrane</keyword>
<dbReference type="Pfam" id="PF07495">
    <property type="entry name" value="Y_Y_Y"/>
    <property type="match status" value="1"/>
</dbReference>
<dbReference type="InterPro" id="IPR011110">
    <property type="entry name" value="Reg_prop"/>
</dbReference>
<dbReference type="RefSeq" id="WP_281781979.1">
    <property type="nucleotide sequence ID" value="NZ_AP027041.1"/>
</dbReference>
<dbReference type="Proteomes" id="UP001317822">
    <property type="component" value="Chromosome"/>
</dbReference>
<evidence type="ECO:0000256" key="4">
    <source>
        <dbReference type="SAM" id="Phobius"/>
    </source>
</evidence>
<keyword evidence="4" id="KW-0472">Membrane</keyword>
<dbReference type="SMART" id="SM00387">
    <property type="entry name" value="HATPase_c"/>
    <property type="match status" value="1"/>
</dbReference>
<dbReference type="PANTHER" id="PTHR24421:SF62">
    <property type="entry name" value="SENSORY TRANSDUCTION HISTIDINE KINASE"/>
    <property type="match status" value="1"/>
</dbReference>
<evidence type="ECO:0000259" key="5">
    <source>
        <dbReference type="SMART" id="SM00387"/>
    </source>
</evidence>
<keyword evidence="2 6" id="KW-0418">Kinase</keyword>
<dbReference type="Gene3D" id="2.60.40.10">
    <property type="entry name" value="Immunoglobulins"/>
    <property type="match status" value="1"/>
</dbReference>
<dbReference type="GO" id="GO:0016301">
    <property type="term" value="F:kinase activity"/>
    <property type="evidence" value="ECO:0007669"/>
    <property type="project" value="UniProtKB-KW"/>
</dbReference>
<dbReference type="EMBL" id="AP027041">
    <property type="protein sequence ID" value="BDU16606.1"/>
    <property type="molecule type" value="Genomic_DNA"/>
</dbReference>
<dbReference type="PANTHER" id="PTHR24421">
    <property type="entry name" value="NITRATE/NITRITE SENSOR PROTEIN NARX-RELATED"/>
    <property type="match status" value="1"/>
</dbReference>
<dbReference type="Pfam" id="PF07730">
    <property type="entry name" value="HisKA_3"/>
    <property type="match status" value="1"/>
</dbReference>
<dbReference type="SUPFAM" id="SSF55874">
    <property type="entry name" value="ATPase domain of HSP90 chaperone/DNA topoisomerase II/histidine kinase"/>
    <property type="match status" value="1"/>
</dbReference>
<evidence type="ECO:0000256" key="2">
    <source>
        <dbReference type="ARBA" id="ARBA00022777"/>
    </source>
</evidence>
<evidence type="ECO:0000313" key="6">
    <source>
        <dbReference type="EMBL" id="BDU16606.1"/>
    </source>
</evidence>
<dbReference type="Pfam" id="PF07494">
    <property type="entry name" value="Reg_prop"/>
    <property type="match status" value="1"/>
</dbReference>
<keyword evidence="7" id="KW-1185">Reference proteome</keyword>
<dbReference type="Gene3D" id="2.130.10.10">
    <property type="entry name" value="YVTN repeat-like/Quinoprotein amine dehydrogenase"/>
    <property type="match status" value="3"/>
</dbReference>
<keyword evidence="4" id="KW-1133">Transmembrane helix</keyword>
<keyword evidence="3" id="KW-0902">Two-component regulatory system</keyword>
<accession>A0ABN6UK42</accession>
<sequence length="967" mass="107231">MRLDEFKHSRWTAEDGVPLGIYALAQTPDGFLWTGSDSGLHRFDGVRFEMVPAPANGARVGDPVSALMAARNGELWIGYQSGRIAVLRDGKLIDRSTPASDRWVHYFMEDQRGAVWTVIGNTNHPLMRYSAGRWETIGESWGLERPFAWGIAESRDGRIWVSDRARMLVLEPGERRFRDSGIARAKDEDEVLATDRSGQVWESGPFGTRRLPALPLAVRDTAPYPAIAPPPDDSLRYYLFDRHDAIWAVTWSAGLMRIARPHDLYRGKQPVHEFFSAKDGLTSDRALSVLEDREGNIWVGTSAGLDRFTPANIRSTAGVAPYSSYGYILMAARDGTVYAADSDSLYSISPQGTTTRLLTDLRNPQAICEDATGTIWFATSDAFYRGTGGRFDGIPVDKRRNFLDCAATPDGRLWFNRARGGLTRYENGEWIESLPDGPDGPLKVTTLISHGDGLLAHVRSQGLVYMDLPDTKVLWKKDDIPGKEITLLRPVGDDVLVGTTGGMARLRNGAITLLQRNDPWLQGVVGMADDRQGHTWLLSRAGIARVSRDALLRSFDEPGTALPAQRFDFDDGLRAPAVTAYSKNSAAEGGDGVLRFLTTDAIVQVQPDRLVRNGLPPPVRITGLAFGSQRLPDPVSATLPAGASRIEIDYTALSLTIPSRVRFRYQLAGVDEDWIDAGNRRQAFYTNLAPGDYTFRVVAANNDGVWNPQGASVDFTVPPTFLQSMWFKALVIAAFALALWLLYVLRLRYETTRLRDRFEAQIAERNRIARDLHDTLLQGMQGMLLSFQALASRLPPDAPLRQQMERVLDRTQDTIREGRDRIHLLRDPEASTMDLAESLGRHAQELAAEHQLLCDITVPLPPRPLQSIVYEELRQIGREAITNACLHSRGTRVDIHLAYRDTGVVLTVRDDGVGIPEERMGVERHWGLTGMRERASLIGATFTISGLPGGGTEVKVGIGANEAYRKR</sequence>
<dbReference type="Pfam" id="PF02518">
    <property type="entry name" value="HATPase_c"/>
    <property type="match status" value="1"/>
</dbReference>
<dbReference type="InterPro" id="IPR011712">
    <property type="entry name" value="Sig_transdc_His_kin_sub3_dim/P"/>
</dbReference>
<evidence type="ECO:0000256" key="3">
    <source>
        <dbReference type="ARBA" id="ARBA00023012"/>
    </source>
</evidence>
<keyword evidence="1" id="KW-0808">Transferase</keyword>
<feature type="transmembrane region" description="Helical" evidence="4">
    <location>
        <begin position="725"/>
        <end position="745"/>
    </location>
</feature>
<name>A0ABN6UK42_9GAMM</name>